<proteinExistence type="predicted"/>
<keyword evidence="2" id="KW-0812">Transmembrane</keyword>
<evidence type="ECO:0000256" key="2">
    <source>
        <dbReference type="SAM" id="Phobius"/>
    </source>
</evidence>
<dbReference type="Gene3D" id="1.10.260.40">
    <property type="entry name" value="lambda repressor-like DNA-binding domains"/>
    <property type="match status" value="1"/>
</dbReference>
<feature type="transmembrane region" description="Helical" evidence="2">
    <location>
        <begin position="90"/>
        <end position="109"/>
    </location>
</feature>
<dbReference type="PROSITE" id="PS50943">
    <property type="entry name" value="HTH_CROC1"/>
    <property type="match status" value="1"/>
</dbReference>
<gene>
    <name evidence="4" type="ORF">JOC54_000212</name>
</gene>
<comment type="caution">
    <text evidence="4">The sequence shown here is derived from an EMBL/GenBank/DDBJ whole genome shotgun (WGS) entry which is preliminary data.</text>
</comment>
<feature type="transmembrane region" description="Helical" evidence="2">
    <location>
        <begin position="154"/>
        <end position="172"/>
    </location>
</feature>
<dbReference type="SMART" id="SM00530">
    <property type="entry name" value="HTH_XRE"/>
    <property type="match status" value="1"/>
</dbReference>
<name>A0ABS2SPQ4_9BACI</name>
<dbReference type="PANTHER" id="PTHR46558">
    <property type="entry name" value="TRACRIPTIONAL REGULATORY PROTEIN-RELATED-RELATED"/>
    <property type="match status" value="1"/>
</dbReference>
<dbReference type="SUPFAM" id="SSF47413">
    <property type="entry name" value="lambda repressor-like DNA-binding domains"/>
    <property type="match status" value="1"/>
</dbReference>
<dbReference type="PANTHER" id="PTHR46558:SF13">
    <property type="entry name" value="HTH-TYPE TRANSCRIPTIONAL REGULATOR IMMR"/>
    <property type="match status" value="1"/>
</dbReference>
<keyword evidence="2" id="KW-1133">Transmembrane helix</keyword>
<reference evidence="4" key="1">
    <citation type="submission" date="2021-01" db="EMBL/GenBank/DDBJ databases">
        <title>Genomic Encyclopedia of Type Strains, Phase IV (KMG-IV): sequencing the most valuable type-strain genomes for metagenomic binning, comparative biology and taxonomic classification.</title>
        <authorList>
            <person name="Goeker M."/>
        </authorList>
    </citation>
    <scope>NUCLEOTIDE SEQUENCE</scope>
    <source>
        <strain evidence="4">DSM 21943</strain>
    </source>
</reference>
<keyword evidence="1" id="KW-0238">DNA-binding</keyword>
<keyword evidence="5" id="KW-1185">Reference proteome</keyword>
<dbReference type="EMBL" id="JAFBCV010000001">
    <property type="protein sequence ID" value="MBM7836981.1"/>
    <property type="molecule type" value="Genomic_DNA"/>
</dbReference>
<protein>
    <submittedName>
        <fullName evidence="4">Transcriptional regulator with XRE-family HTH domain</fullName>
    </submittedName>
</protein>
<dbReference type="RefSeq" id="WP_239586518.1">
    <property type="nucleotide sequence ID" value="NZ_JAFBCV010000001.1"/>
</dbReference>
<evidence type="ECO:0000259" key="3">
    <source>
        <dbReference type="PROSITE" id="PS50943"/>
    </source>
</evidence>
<evidence type="ECO:0000256" key="1">
    <source>
        <dbReference type="ARBA" id="ARBA00023125"/>
    </source>
</evidence>
<dbReference type="InterPro" id="IPR010982">
    <property type="entry name" value="Lambda_DNA-bd_dom_sf"/>
</dbReference>
<dbReference type="Pfam" id="PF01381">
    <property type="entry name" value="HTH_3"/>
    <property type="match status" value="1"/>
</dbReference>
<dbReference type="Proteomes" id="UP001179280">
    <property type="component" value="Unassembled WGS sequence"/>
</dbReference>
<organism evidence="4 5">
    <name type="scientific">Shouchella xiaoxiensis</name>
    <dbReference type="NCBI Taxonomy" id="766895"/>
    <lineage>
        <taxon>Bacteria</taxon>
        <taxon>Bacillati</taxon>
        <taxon>Bacillota</taxon>
        <taxon>Bacilli</taxon>
        <taxon>Bacillales</taxon>
        <taxon>Bacillaceae</taxon>
        <taxon>Shouchella</taxon>
    </lineage>
</organism>
<evidence type="ECO:0000313" key="5">
    <source>
        <dbReference type="Proteomes" id="UP001179280"/>
    </source>
</evidence>
<evidence type="ECO:0000313" key="4">
    <source>
        <dbReference type="EMBL" id="MBM7836981.1"/>
    </source>
</evidence>
<accession>A0ABS2SPQ4</accession>
<dbReference type="InterPro" id="IPR001387">
    <property type="entry name" value="Cro/C1-type_HTH"/>
</dbReference>
<sequence>MLSVGSTISSKRKSFKLSQEYVAEQLGTSRQAVSKWETNQSKPSTSNLLKLADLFECDVKEIVSPENYINEEKNAEKQMEQNQKDIKMQLSAVFGRILMLISFLGYIGAFSDPSSYQLPEWYLTVWWGALCLIGATLTFIASRDYFNRKSGSKNVIWFDLIYVFSYFLYGILPFETNINGLAIMVYAIVILSIKNSIFFIPIWRKST</sequence>
<feature type="transmembrane region" description="Helical" evidence="2">
    <location>
        <begin position="121"/>
        <end position="142"/>
    </location>
</feature>
<feature type="transmembrane region" description="Helical" evidence="2">
    <location>
        <begin position="178"/>
        <end position="203"/>
    </location>
</feature>
<feature type="domain" description="HTH cro/C1-type" evidence="3">
    <location>
        <begin position="8"/>
        <end position="62"/>
    </location>
</feature>
<dbReference type="CDD" id="cd00093">
    <property type="entry name" value="HTH_XRE"/>
    <property type="match status" value="1"/>
</dbReference>
<keyword evidence="2" id="KW-0472">Membrane</keyword>